<proteinExistence type="predicted"/>
<reference evidence="4" key="1">
    <citation type="submission" date="2014-12" db="EMBL/GenBank/DDBJ databases">
        <title>Genome Sequence of Valsa Canker Pathogens Uncovers a Specific Adaption of Colonization on Woody Bark.</title>
        <authorList>
            <person name="Yin Z."/>
            <person name="Liu H."/>
            <person name="Gao X."/>
            <person name="Li Z."/>
            <person name="Song N."/>
            <person name="Ke X."/>
            <person name="Dai Q."/>
            <person name="Wu Y."/>
            <person name="Sun Y."/>
            <person name="Xu J.-R."/>
            <person name="Kang Z.K."/>
            <person name="Wang L."/>
            <person name="Huang L."/>
        </authorList>
    </citation>
    <scope>NUCLEOTIDE SEQUENCE [LARGE SCALE GENOMIC DNA]</scope>
    <source>
        <strain evidence="4">SXYL134</strain>
    </source>
</reference>
<dbReference type="SUPFAM" id="SSF52540">
    <property type="entry name" value="P-loop containing nucleoside triphosphate hydrolases"/>
    <property type="match status" value="1"/>
</dbReference>
<accession>A0A194VCE2</accession>
<evidence type="ECO:0000313" key="4">
    <source>
        <dbReference type="Proteomes" id="UP000078576"/>
    </source>
</evidence>
<dbReference type="InterPro" id="IPR056884">
    <property type="entry name" value="NPHP3-like_N"/>
</dbReference>
<dbReference type="InterPro" id="IPR027417">
    <property type="entry name" value="P-loop_NTPase"/>
</dbReference>
<dbReference type="OrthoDB" id="194358at2759"/>
<dbReference type="PANTHER" id="PTHR10039:SF5">
    <property type="entry name" value="NACHT DOMAIN-CONTAINING PROTEIN"/>
    <property type="match status" value="1"/>
</dbReference>
<sequence length="661" mass="76475">MEAAGLMDNFPYLVVRGICDYSDSHKNKERQEYAAAVAAAYTKEFLSYIPAIEIPMEPMPSVTEQTSVRRAVLESLEFEEMDSPHSNIKAAHSKTCEWLLEHPDYVDWLDPLKFHDHHGFLWINGKPGAGKSTLMKFAYTRAIKDTTSNTVTASFFFNARGDDLEKSTMGMHRSLLVQLLKNLPDLQDILDEDSILAQHRKGCLTGDIELLRYLFSKAVERLGERRLTCFIDALDECYEDQVRSMVQYFENLGENAVQSGVKLYVCFSSRHYPCIIIQFGRQLDLEDEPGHGQDFEKYVKVCLKAGKGKRSERVRAEILEKAAGVFLWVVLVVKIPNKEYSQGRIKDVERRLREIPAELSQLFKEILRRDNENMADFLLCIQWILYARRPLKREELYLAITSGFSTEPEDFAEWEPEEITTDDMRRFVLSSSKGLAEITRSKHQTVQFIHESVRDFLKDNGLRELWTEVGDDFQNFSHDRLKQCCHAYINVNTSRYIPPGKELPRASSEEGKALRQLLSKKFPFFEYATQHVLYHADEAAAGLPEVQDIYLGTFPLEMWINLDNLFEKYEVRRHTPTASLPYLLAEHNLARLIGIHLHHVSTIDILGERYRYPLFAALSNGHRDAVKAILQQTELPQEDSIYTQLDYRRRFEVNKHQTPLL</sequence>
<dbReference type="STRING" id="694573.A0A194VCE2"/>
<dbReference type="Proteomes" id="UP000078576">
    <property type="component" value="Unassembled WGS sequence"/>
</dbReference>
<dbReference type="EMBL" id="KN714780">
    <property type="protein sequence ID" value="KUI61569.1"/>
    <property type="molecule type" value="Genomic_DNA"/>
</dbReference>
<evidence type="ECO:0000259" key="2">
    <source>
        <dbReference type="Pfam" id="PF24883"/>
    </source>
</evidence>
<evidence type="ECO:0000256" key="1">
    <source>
        <dbReference type="ARBA" id="ARBA00022737"/>
    </source>
</evidence>
<feature type="domain" description="Nephrocystin 3-like N-terminal" evidence="2">
    <location>
        <begin position="95"/>
        <end position="270"/>
    </location>
</feature>
<dbReference type="Gene3D" id="3.40.50.300">
    <property type="entry name" value="P-loop containing nucleotide triphosphate hydrolases"/>
    <property type="match status" value="1"/>
</dbReference>
<keyword evidence="4" id="KW-1185">Reference proteome</keyword>
<evidence type="ECO:0000313" key="3">
    <source>
        <dbReference type="EMBL" id="KUI61569.1"/>
    </source>
</evidence>
<name>A0A194VCE2_CYTMA</name>
<gene>
    <name evidence="3" type="ORF">VP1G_08712</name>
</gene>
<keyword evidence="1" id="KW-0677">Repeat</keyword>
<dbReference type="Pfam" id="PF24883">
    <property type="entry name" value="NPHP3_N"/>
    <property type="match status" value="1"/>
</dbReference>
<protein>
    <submittedName>
        <fullName evidence="3">Vegetative incompatibility protein HET-E-1</fullName>
    </submittedName>
</protein>
<dbReference type="SUPFAM" id="SSF53167">
    <property type="entry name" value="Purine and uridine phosphorylases"/>
    <property type="match status" value="1"/>
</dbReference>
<dbReference type="GO" id="GO:0009116">
    <property type="term" value="P:nucleoside metabolic process"/>
    <property type="evidence" value="ECO:0007669"/>
    <property type="project" value="InterPro"/>
</dbReference>
<dbReference type="PANTHER" id="PTHR10039">
    <property type="entry name" value="AMELOGENIN"/>
    <property type="match status" value="1"/>
</dbReference>
<dbReference type="GO" id="GO:0003824">
    <property type="term" value="F:catalytic activity"/>
    <property type="evidence" value="ECO:0007669"/>
    <property type="project" value="InterPro"/>
</dbReference>
<organism evidence="3 4">
    <name type="scientific">Cytospora mali</name>
    <name type="common">Apple Valsa canker fungus</name>
    <name type="synonym">Valsa mali</name>
    <dbReference type="NCBI Taxonomy" id="578113"/>
    <lineage>
        <taxon>Eukaryota</taxon>
        <taxon>Fungi</taxon>
        <taxon>Dikarya</taxon>
        <taxon>Ascomycota</taxon>
        <taxon>Pezizomycotina</taxon>
        <taxon>Sordariomycetes</taxon>
        <taxon>Sordariomycetidae</taxon>
        <taxon>Diaporthales</taxon>
        <taxon>Cytosporaceae</taxon>
        <taxon>Cytospora</taxon>
    </lineage>
</organism>
<dbReference type="Gene3D" id="3.40.50.1580">
    <property type="entry name" value="Nucleoside phosphorylase domain"/>
    <property type="match status" value="1"/>
</dbReference>
<dbReference type="AlphaFoldDB" id="A0A194VCE2"/>
<dbReference type="InterPro" id="IPR035994">
    <property type="entry name" value="Nucleoside_phosphorylase_sf"/>
</dbReference>